<dbReference type="Pfam" id="PF07714">
    <property type="entry name" value="PK_Tyr_Ser-Thr"/>
    <property type="match status" value="4"/>
</dbReference>
<keyword evidence="2" id="KW-0723">Serine/threonine-protein kinase</keyword>
<evidence type="ECO:0000256" key="10">
    <source>
        <dbReference type="ARBA" id="ARBA00022840"/>
    </source>
</evidence>
<dbReference type="Gene3D" id="1.10.510.10">
    <property type="entry name" value="Transferase(Phosphotransferase) domain 1"/>
    <property type="match status" value="5"/>
</dbReference>
<protein>
    <submittedName>
        <fullName evidence="21">Uncharacterized protein</fullName>
    </submittedName>
</protein>
<evidence type="ECO:0000256" key="5">
    <source>
        <dbReference type="ARBA" id="ARBA00022679"/>
    </source>
</evidence>
<evidence type="ECO:0000256" key="2">
    <source>
        <dbReference type="ARBA" id="ARBA00022527"/>
    </source>
</evidence>
<name>A0ABQ8CGJ9_BRANA</name>
<evidence type="ECO:0000256" key="8">
    <source>
        <dbReference type="ARBA" id="ARBA00022741"/>
    </source>
</evidence>
<dbReference type="InterPro" id="IPR025287">
    <property type="entry name" value="WAK_GUB"/>
</dbReference>
<evidence type="ECO:0000256" key="9">
    <source>
        <dbReference type="ARBA" id="ARBA00022777"/>
    </source>
</evidence>
<keyword evidence="4" id="KW-0597">Phosphoprotein</keyword>
<dbReference type="InterPro" id="IPR018097">
    <property type="entry name" value="EGF_Ca-bd_CS"/>
</dbReference>
<feature type="domain" description="EGF-like" evidence="20">
    <location>
        <begin position="201"/>
        <end position="243"/>
    </location>
</feature>
<dbReference type="Pfam" id="PF13947">
    <property type="entry name" value="GUB_WAK_bind"/>
    <property type="match status" value="4"/>
</dbReference>
<dbReference type="InterPro" id="IPR001881">
    <property type="entry name" value="EGF-like_Ca-bd_dom"/>
</dbReference>
<feature type="transmembrane region" description="Helical" evidence="18">
    <location>
        <begin position="978"/>
        <end position="1001"/>
    </location>
</feature>
<keyword evidence="13" id="KW-1015">Disulfide bond</keyword>
<comment type="catalytic activity">
    <reaction evidence="15">
        <text>L-seryl-[protein] + ATP = O-phospho-L-seryl-[protein] + ADP + H(+)</text>
        <dbReference type="Rhea" id="RHEA:17989"/>
        <dbReference type="Rhea" id="RHEA-COMP:9863"/>
        <dbReference type="Rhea" id="RHEA-COMP:11604"/>
        <dbReference type="ChEBI" id="CHEBI:15378"/>
        <dbReference type="ChEBI" id="CHEBI:29999"/>
        <dbReference type="ChEBI" id="CHEBI:30616"/>
        <dbReference type="ChEBI" id="CHEBI:83421"/>
        <dbReference type="ChEBI" id="CHEBI:456216"/>
    </reaction>
</comment>
<feature type="transmembrane region" description="Helical" evidence="18">
    <location>
        <begin position="647"/>
        <end position="664"/>
    </location>
</feature>
<dbReference type="InterPro" id="IPR000719">
    <property type="entry name" value="Prot_kinase_dom"/>
</dbReference>
<dbReference type="SUPFAM" id="SSF56112">
    <property type="entry name" value="Protein kinase-like (PK-like)"/>
    <property type="match status" value="5"/>
</dbReference>
<feature type="transmembrane region" description="Helical" evidence="18">
    <location>
        <begin position="2784"/>
        <end position="2807"/>
    </location>
</feature>
<evidence type="ECO:0000256" key="7">
    <source>
        <dbReference type="ARBA" id="ARBA00022729"/>
    </source>
</evidence>
<dbReference type="PROSITE" id="PS00010">
    <property type="entry name" value="ASX_HYDROXYL"/>
    <property type="match status" value="4"/>
</dbReference>
<keyword evidence="14" id="KW-0325">Glycoprotein</keyword>
<evidence type="ECO:0000256" key="3">
    <source>
        <dbReference type="ARBA" id="ARBA00022536"/>
    </source>
</evidence>
<keyword evidence="8" id="KW-0547">Nucleotide-binding</keyword>
<dbReference type="SMART" id="SM00220">
    <property type="entry name" value="S_TKc"/>
    <property type="match status" value="3"/>
</dbReference>
<dbReference type="EMBL" id="JAGKQM010000008">
    <property type="protein sequence ID" value="KAH0916214.1"/>
    <property type="molecule type" value="Genomic_DNA"/>
</dbReference>
<keyword evidence="11 18" id="KW-1133">Transmembrane helix</keyword>
<keyword evidence="9" id="KW-0418">Kinase</keyword>
<comment type="catalytic activity">
    <reaction evidence="16">
        <text>L-threonyl-[protein] + ATP = O-phospho-L-threonyl-[protein] + ADP + H(+)</text>
        <dbReference type="Rhea" id="RHEA:46608"/>
        <dbReference type="Rhea" id="RHEA-COMP:11060"/>
        <dbReference type="Rhea" id="RHEA-COMP:11605"/>
        <dbReference type="ChEBI" id="CHEBI:15378"/>
        <dbReference type="ChEBI" id="CHEBI:30013"/>
        <dbReference type="ChEBI" id="CHEBI:30616"/>
        <dbReference type="ChEBI" id="CHEBI:61977"/>
        <dbReference type="ChEBI" id="CHEBI:456216"/>
    </reaction>
</comment>
<evidence type="ECO:0000313" key="22">
    <source>
        <dbReference type="Proteomes" id="UP000824890"/>
    </source>
</evidence>
<feature type="domain" description="EGF-like" evidence="20">
    <location>
        <begin position="1617"/>
        <end position="1659"/>
    </location>
</feature>
<evidence type="ECO:0000259" key="20">
    <source>
        <dbReference type="PROSITE" id="PS50026"/>
    </source>
</evidence>
<dbReference type="SMART" id="SM00179">
    <property type="entry name" value="EGF_CA"/>
    <property type="match status" value="5"/>
</dbReference>
<feature type="domain" description="EGF-like" evidence="20">
    <location>
        <begin position="2736"/>
        <end position="2776"/>
    </location>
</feature>
<dbReference type="PROSITE" id="PS50011">
    <property type="entry name" value="PROTEIN_KINASE_DOM"/>
    <property type="match status" value="4"/>
</dbReference>
<evidence type="ECO:0000256" key="16">
    <source>
        <dbReference type="ARBA" id="ARBA00047951"/>
    </source>
</evidence>
<feature type="domain" description="Protein kinase" evidence="19">
    <location>
        <begin position="2789"/>
        <end position="3076"/>
    </location>
</feature>
<dbReference type="Pfam" id="PF07645">
    <property type="entry name" value="EGF_CA"/>
    <property type="match status" value="5"/>
</dbReference>
<evidence type="ECO:0000256" key="4">
    <source>
        <dbReference type="ARBA" id="ARBA00022553"/>
    </source>
</evidence>
<feature type="domain" description="Protein kinase" evidence="19">
    <location>
        <begin position="1744"/>
        <end position="2017"/>
    </location>
</feature>
<comment type="caution">
    <text evidence="17">Lacks conserved residue(s) required for the propagation of feature annotation.</text>
</comment>
<dbReference type="Proteomes" id="UP000824890">
    <property type="component" value="Unassembled WGS sequence"/>
</dbReference>
<dbReference type="InterPro" id="IPR008271">
    <property type="entry name" value="Ser/Thr_kinase_AS"/>
</dbReference>
<keyword evidence="6 18" id="KW-0812">Transmembrane</keyword>
<evidence type="ECO:0000256" key="6">
    <source>
        <dbReference type="ARBA" id="ARBA00022692"/>
    </source>
</evidence>
<evidence type="ECO:0000256" key="13">
    <source>
        <dbReference type="ARBA" id="ARBA00023157"/>
    </source>
</evidence>
<dbReference type="CDD" id="cd00054">
    <property type="entry name" value="EGF_CA"/>
    <property type="match status" value="5"/>
</dbReference>
<feature type="domain" description="Protein kinase" evidence="19">
    <location>
        <begin position="1055"/>
        <end position="1338"/>
    </location>
</feature>
<evidence type="ECO:0000256" key="14">
    <source>
        <dbReference type="ARBA" id="ARBA00023180"/>
    </source>
</evidence>
<evidence type="ECO:0000256" key="18">
    <source>
        <dbReference type="SAM" id="Phobius"/>
    </source>
</evidence>
<dbReference type="PROSITE" id="PS00108">
    <property type="entry name" value="PROTEIN_KINASE_ST"/>
    <property type="match status" value="4"/>
</dbReference>
<sequence>MFRNKFRETERRWKMKKVQSLILVAIFFYMAYTEPVNGTPRKDCQTRCGNVTIEYPFGTSPGCYYADDPDFGLTCNETVQKLLFGDNIEVINISHSGELRVMDNISYVCYDNKGDLTVESSYSYTLGNLSLSRKNKNVKEFPVVLDWSIGNQTCEQVGNRSICGMYNNTCFNSIREIGYNCKCLEGYEGNPYLSNEHGCQDINECTTNSTIHKHNCSDPGTCRNKVGSFSCKCQSGYRLDATNMSCKRKDYEWATILLGTTIGFLSITLVVSCAKQRRKHRKMTELQQKFFQQNGGGILVRRLSGPETSNANIQIFTDESMKEATNGYEESRILGQGGQGTVYKGVLPDNSVVAIKKARLGGDISQVEQFINEVLVLSQINHRNVVKLLGCCLETEVPLLVYEFINSGTLSDHLHGSLFGPSLTWDQRLRIAVEIAGTLAYLHSSASIPIIHRDVKTANILLDENLTAKVADFGASRLIPMDKEQLTTMVQGTPGYLDPEYYNTGLLNEKSDVYSFGVVLMELLSGQKALCFERPQQSKHLVSYFASAIKENRLHEVIDEKVTNENNWKEIEEAVRVAMECTRVTGEERPLMTEVAAKLEGLRVTKAKHQWSDQYPEETDHLVGVHIISVQEGGSTIDYDSIKNMKVHGVFLVAVFFYLAYTQLVNGQPHKDCQTSCGNVTVEYPFGTSPDCYYADDPEFHLTCNEKERLVFGDNFEVIDISHSGELRVMNNVSYTCYDRQGDSSDEASYIYTLDNVSLSHKNKFNVVGCNALALLSTFGPQNYSAGCVSTCNSPSTENGDCNGAGCCRTDVYVPLDNKKFLTVSARLQNMTSVYDFNPCIYAFLAENGTFHFDALGDLKNLRNVSQFPLVLDWSVGNQTCDQVENTSICGMNNSTCFNSARGKGYNCKCLEGFEGNPYLSNKHGCKDIDECTSKSTIHKHNCSDPSTCRNKVGSFYCKCRSGYRLDTTKMSCKRKDFGWATILLGTTIGFLSILLAVSCVRQKMKHRKNSQLRQKFFVQNGGGLLVQRLSGGETSNSNIKIFTEEGMKTATNGYDQSRILGQGGQGTVYKGILPDNSIVAIKKARLGDNSQVEQFINEVLVLSQINHRNVVKLLGCCLETEVPLLVYEFINSGTLFDHLHGSFSSLSLTWEHRLRIALEIAGTLAYLHSSASIPIIHRDVKTANILLDENLTAKVADFGASRLIPMDKEQLTTMVQGTLGYLDPEYYNTGLLNEKSDVYSFGVVLMELLSGQKALCFERPQYSKHLVSYFASAIKENRVYEVIDEKVMTEDNKMEIKEVARIAVECTRLMGEERPKMKEVAAELEGLRVTKDKHHWSAQYPEETEHLVGVEIISAQGGSSTTDYDSIKNVATLHIEAGCYYADDPSFKLTCNDKEKLLFGDNIEVINISHSGELRVWNNVSYACYNNQGNLSDNLYYTYTLANLSLSRSNMFTLVGCNALAFLSTFGTQNYSTGCMTTCNSPSTETGDCNGTGCCRIDVSVPLDSYSFGTRSSRLENMTSVYDFYNPCTYAFLAENGTFHFDALGDLKNLRNVTEFPLVLDWSIGNQTCEQVGNTSECGVNNSICFNSNRGTGYNCKCLEGFEGNPYLPNEHGCQDINECTTNSTIHKHNCSDPSTCRNKIGGFYCKCQSGYRLDSTTMSCKRKDFEWATIFLGTTIGFLSLLLVFSCVQQRMKQRKTAEFRQKLFEQNGGGMLIQRLSGPGTSNANIQIFTEESMKEATNGYEESRILGQGGQGTVYKGILPDNSIVAIKKARLGDSSQVEQFINEVLVLSQINHRNVVKLLGCCLETEVPLLVYEFINSGTLFDHLHGSFVGPSLTWEHRLRIAVEIAGTLAYLHSSASIPIIHRDVKTANILLDENLTAKVADFGASRLIPMDKEQLTTMVQGTLGYLDPEYYNTGLLNEKSDVYSFGVVLMELLSGQKALCFERPQQSKHIVSYFASATKENRVYEVIDGKVLTDNNQREIKEVARIAVECTRLMGEERPKMKEVASELEGLRVAKDKYQSSDQYTEETEHLAGVQYHIGTRGSTTGYDSIKNMKVQRLILVATFFYLAYTQLVNGQPRKDCKTSCGNVTIEYPFGTSPGCYYADDPSFHLTCNEKEKLLFEGDMEVINISHSGELRVWNNVSYACYNSTGDLSHEDYYPYSLGNLSLSRSNKFTLVGCNALAVLNTLGKRNHSTGCMSACDSLPVEYEDCNGEGCCRTDVSVPLGSYLYHTLQSRVPDMTSVFDFNPCVYAFVAEIGTFHFNALEDLWNLRNVSQFPVLLDWSIGNQTCEEVGNTSICGLNTICFNSSLGTGYNCKCLEGFEGNPYLSNEHGCQDIDECTTHKHNCSDPSTCRNKDGAGFYCKCQSGYRLDATTMICKRKDFEWATILLESWGREDKELGTLFDHLHGSLFGPSLTWEQRLRIAVEIAGTLAYLHSSASIPIIHRDMKVQNLILVAVFFYLAHTQPVNGQLRKDCQTSCGRVTIEYPFGISQGCYYADDRSFKLTCNEKEKLLFGSNFEVINISHSGELRVMNNISYACYDSLGTFGPNLYYTYTLANLSLSHKNKFNVVGCNALALLSTFGRQNYSTGCVSTCNSPSTVNGDCNGAGCCKTDVSVPFDSYSFETSPSRLQNMTSVYDFSPCTYAFLAENGTFHFDGLGDLMNLRNVTEFPLVLDWSIGNQPCEQVGSRSICSMNNSICFDSTRGKGYNCKCLEGFEGNPYLSNEHGCQDINECTSTIHKHNCSDPSTCRNKVGGFDCKCQSGYRLDTTTMICKRKDFGWATILLGTTIGFLSILLLITCVQQRMKRRKTAELRQKFFQQNGGGMLVQRLSGPGTPNANVKIFTEEGMKTSTNGYDESRILGQGGQGTTEVPLLVYEFINSGTLFDHLHAVEIAGTLAYLHSSASIPIIHRDVKTANILLDENLTAKVADFGASRLIPMDKEQLTTMVQGTIGYLDPEYYHTGLLNEKSDVYSFGVVVMELLTGQKALCFERPQQSKHLVNYIASAMKENRLHEVIDEKVINENNWREIEEAVRVAMECTRVTGEERPLMKEVAAKLEGLTVTKAKHQWSDQYPGEVTENLVGVGILSEQGDTSSTGYDSIKNVASMHVAAGR</sequence>
<feature type="domain" description="Protein kinase" evidence="19">
    <location>
        <begin position="328"/>
        <end position="612"/>
    </location>
</feature>
<dbReference type="PANTHER" id="PTHR27005">
    <property type="entry name" value="WALL-ASSOCIATED RECEPTOR KINASE-LIKE 21"/>
    <property type="match status" value="1"/>
</dbReference>
<dbReference type="SUPFAM" id="SSF57196">
    <property type="entry name" value="EGF/Laminin"/>
    <property type="match status" value="5"/>
</dbReference>
<comment type="subcellular location">
    <subcellularLocation>
        <location evidence="1">Membrane</location>
        <topology evidence="1">Single-pass type I membrane protein</topology>
    </subcellularLocation>
</comment>
<dbReference type="Gene3D" id="2.10.25.10">
    <property type="entry name" value="Laminin"/>
    <property type="match status" value="7"/>
</dbReference>
<evidence type="ECO:0000256" key="11">
    <source>
        <dbReference type="ARBA" id="ARBA00022989"/>
    </source>
</evidence>
<evidence type="ECO:0000259" key="19">
    <source>
        <dbReference type="PROSITE" id="PS50011"/>
    </source>
</evidence>
<dbReference type="SMART" id="SM00181">
    <property type="entry name" value="EGF"/>
    <property type="match status" value="10"/>
</dbReference>
<dbReference type="InterPro" id="IPR000742">
    <property type="entry name" value="EGF"/>
</dbReference>
<dbReference type="PROSITE" id="PS01187">
    <property type="entry name" value="EGF_CA"/>
    <property type="match status" value="4"/>
</dbReference>
<keyword evidence="12 18" id="KW-0472">Membrane</keyword>
<dbReference type="Gene3D" id="3.30.200.20">
    <property type="entry name" value="Phosphorylase Kinase, domain 1"/>
    <property type="match status" value="3"/>
</dbReference>
<feature type="domain" description="EGF-like" evidence="20">
    <location>
        <begin position="2341"/>
        <end position="2380"/>
    </location>
</feature>
<evidence type="ECO:0000256" key="15">
    <source>
        <dbReference type="ARBA" id="ARBA00047558"/>
    </source>
</evidence>
<dbReference type="CDD" id="cd14066">
    <property type="entry name" value="STKc_IRAK"/>
    <property type="match status" value="3"/>
</dbReference>
<feature type="transmembrane region" description="Helical" evidence="18">
    <location>
        <begin position="1669"/>
        <end position="1690"/>
    </location>
</feature>
<feature type="transmembrane region" description="Helical" evidence="18">
    <location>
        <begin position="253"/>
        <end position="274"/>
    </location>
</feature>
<proteinExistence type="predicted"/>
<evidence type="ECO:0000256" key="1">
    <source>
        <dbReference type="ARBA" id="ARBA00004479"/>
    </source>
</evidence>
<organism evidence="21 22">
    <name type="scientific">Brassica napus</name>
    <name type="common">Rape</name>
    <dbReference type="NCBI Taxonomy" id="3708"/>
    <lineage>
        <taxon>Eukaryota</taxon>
        <taxon>Viridiplantae</taxon>
        <taxon>Streptophyta</taxon>
        <taxon>Embryophyta</taxon>
        <taxon>Tracheophyta</taxon>
        <taxon>Spermatophyta</taxon>
        <taxon>Magnoliopsida</taxon>
        <taxon>eudicotyledons</taxon>
        <taxon>Gunneridae</taxon>
        <taxon>Pentapetalae</taxon>
        <taxon>rosids</taxon>
        <taxon>malvids</taxon>
        <taxon>Brassicales</taxon>
        <taxon>Brassicaceae</taxon>
        <taxon>Brassiceae</taxon>
        <taxon>Brassica</taxon>
    </lineage>
</organism>
<dbReference type="PROSITE" id="PS50026">
    <property type="entry name" value="EGF_3"/>
    <property type="match status" value="5"/>
</dbReference>
<comment type="caution">
    <text evidence="21">The sequence shown here is derived from an EMBL/GenBank/DDBJ whole genome shotgun (WGS) entry which is preliminary data.</text>
</comment>
<keyword evidence="5" id="KW-0808">Transferase</keyword>
<keyword evidence="7" id="KW-0732">Signal</keyword>
<reference evidence="21 22" key="1">
    <citation type="submission" date="2021-05" db="EMBL/GenBank/DDBJ databases">
        <title>Genome Assembly of Synthetic Allotetraploid Brassica napus Reveals Homoeologous Exchanges between Subgenomes.</title>
        <authorList>
            <person name="Davis J.T."/>
        </authorList>
    </citation>
    <scope>NUCLEOTIDE SEQUENCE [LARGE SCALE GENOMIC DNA]</scope>
    <source>
        <strain evidence="22">cv. Da-Ae</strain>
        <tissue evidence="21">Seedling</tissue>
    </source>
</reference>
<dbReference type="InterPro" id="IPR045274">
    <property type="entry name" value="WAK-like"/>
</dbReference>
<dbReference type="PANTHER" id="PTHR27005:SF402">
    <property type="entry name" value="PROTEIN KINASE DOMAIN-CONTAINING PROTEIN"/>
    <property type="match status" value="1"/>
</dbReference>
<dbReference type="InterPro" id="IPR001245">
    <property type="entry name" value="Ser-Thr/Tyr_kinase_cat_dom"/>
</dbReference>
<evidence type="ECO:0000313" key="21">
    <source>
        <dbReference type="EMBL" id="KAH0916214.1"/>
    </source>
</evidence>
<evidence type="ECO:0000256" key="17">
    <source>
        <dbReference type="PROSITE-ProRule" id="PRU00076"/>
    </source>
</evidence>
<dbReference type="InterPro" id="IPR011009">
    <property type="entry name" value="Kinase-like_dom_sf"/>
</dbReference>
<keyword evidence="22" id="KW-1185">Reference proteome</keyword>
<evidence type="ECO:0000256" key="12">
    <source>
        <dbReference type="ARBA" id="ARBA00023136"/>
    </source>
</evidence>
<keyword evidence="3 17" id="KW-0245">EGF-like domain</keyword>
<dbReference type="InterPro" id="IPR049883">
    <property type="entry name" value="NOTCH1_EGF-like"/>
</dbReference>
<accession>A0ABQ8CGJ9</accession>
<dbReference type="InterPro" id="IPR000152">
    <property type="entry name" value="EGF-type_Asp/Asn_hydroxyl_site"/>
</dbReference>
<keyword evidence="10" id="KW-0067">ATP-binding</keyword>
<feature type="domain" description="EGF-like" evidence="20">
    <location>
        <begin position="928"/>
        <end position="970"/>
    </location>
</feature>
<gene>
    <name evidence="21" type="ORF">HID58_030660</name>
</gene>